<dbReference type="InterPro" id="IPR008920">
    <property type="entry name" value="TF_FadR/GntR_C"/>
</dbReference>
<dbReference type="InterPro" id="IPR036388">
    <property type="entry name" value="WH-like_DNA-bd_sf"/>
</dbReference>
<evidence type="ECO:0000259" key="4">
    <source>
        <dbReference type="PROSITE" id="PS50949"/>
    </source>
</evidence>
<dbReference type="PRINTS" id="PR00035">
    <property type="entry name" value="HTHGNTR"/>
</dbReference>
<dbReference type="CDD" id="cd07377">
    <property type="entry name" value="WHTH_GntR"/>
    <property type="match status" value="1"/>
</dbReference>
<feature type="domain" description="HTH gntR-type" evidence="4">
    <location>
        <begin position="9"/>
        <end position="79"/>
    </location>
</feature>
<dbReference type="Pfam" id="PF07729">
    <property type="entry name" value="FCD"/>
    <property type="match status" value="1"/>
</dbReference>
<dbReference type="SMART" id="SM00345">
    <property type="entry name" value="HTH_GNTR"/>
    <property type="match status" value="1"/>
</dbReference>
<evidence type="ECO:0000256" key="3">
    <source>
        <dbReference type="ARBA" id="ARBA00023163"/>
    </source>
</evidence>
<organism evidence="5 6">
    <name type="scientific">Geodermatophilus normandii</name>
    <dbReference type="NCBI Taxonomy" id="1137989"/>
    <lineage>
        <taxon>Bacteria</taxon>
        <taxon>Bacillati</taxon>
        <taxon>Actinomycetota</taxon>
        <taxon>Actinomycetes</taxon>
        <taxon>Geodermatophilales</taxon>
        <taxon>Geodermatophilaceae</taxon>
        <taxon>Geodermatophilus</taxon>
    </lineage>
</organism>
<dbReference type="SMART" id="SM00895">
    <property type="entry name" value="FCD"/>
    <property type="match status" value="1"/>
</dbReference>
<dbReference type="Pfam" id="PF00392">
    <property type="entry name" value="GntR"/>
    <property type="match status" value="1"/>
</dbReference>
<dbReference type="PANTHER" id="PTHR43537">
    <property type="entry name" value="TRANSCRIPTIONAL REGULATOR, GNTR FAMILY"/>
    <property type="match status" value="1"/>
</dbReference>
<keyword evidence="3" id="KW-0804">Transcription</keyword>
<dbReference type="RefSeq" id="WP_163475842.1">
    <property type="nucleotide sequence ID" value="NZ_JAAGWE010000011.1"/>
</dbReference>
<protein>
    <submittedName>
        <fullName evidence="5">FadR family transcriptional regulator</fullName>
    </submittedName>
</protein>
<dbReference type="Gene3D" id="1.10.10.10">
    <property type="entry name" value="Winged helix-like DNA-binding domain superfamily/Winged helix DNA-binding domain"/>
    <property type="match status" value="1"/>
</dbReference>
<dbReference type="GO" id="GO:0003677">
    <property type="term" value="F:DNA binding"/>
    <property type="evidence" value="ECO:0007669"/>
    <property type="project" value="UniProtKB-KW"/>
</dbReference>
<evidence type="ECO:0000313" key="6">
    <source>
        <dbReference type="Proteomes" id="UP000471126"/>
    </source>
</evidence>
<dbReference type="SUPFAM" id="SSF48008">
    <property type="entry name" value="GntR ligand-binding domain-like"/>
    <property type="match status" value="1"/>
</dbReference>
<dbReference type="GO" id="GO:0003700">
    <property type="term" value="F:DNA-binding transcription factor activity"/>
    <property type="evidence" value="ECO:0007669"/>
    <property type="project" value="InterPro"/>
</dbReference>
<accession>A0A6P0GEL8</accession>
<reference evidence="5 6" key="1">
    <citation type="submission" date="2019-12" db="EMBL/GenBank/DDBJ databases">
        <title>WGS of CPCC 203550 I12A-02606.</title>
        <authorList>
            <person name="Jiang Z."/>
        </authorList>
    </citation>
    <scope>NUCLEOTIDE SEQUENCE [LARGE SCALE GENOMIC DNA]</scope>
    <source>
        <strain evidence="5 6">I12A-02606</strain>
    </source>
</reference>
<dbReference type="SUPFAM" id="SSF46785">
    <property type="entry name" value="Winged helix' DNA-binding domain"/>
    <property type="match status" value="1"/>
</dbReference>
<dbReference type="EMBL" id="JAAGWE010000011">
    <property type="protein sequence ID" value="NEM05694.1"/>
    <property type="molecule type" value="Genomic_DNA"/>
</dbReference>
<evidence type="ECO:0000313" key="5">
    <source>
        <dbReference type="EMBL" id="NEM05694.1"/>
    </source>
</evidence>
<keyword evidence="2" id="KW-0238">DNA-binding</keyword>
<comment type="caution">
    <text evidence="5">The sequence shown here is derived from an EMBL/GenBank/DDBJ whole genome shotgun (WGS) entry which is preliminary data.</text>
</comment>
<dbReference type="InterPro" id="IPR036390">
    <property type="entry name" value="WH_DNA-bd_sf"/>
</dbReference>
<dbReference type="InterPro" id="IPR000524">
    <property type="entry name" value="Tscrpt_reg_HTH_GntR"/>
</dbReference>
<dbReference type="Gene3D" id="1.20.120.530">
    <property type="entry name" value="GntR ligand-binding domain-like"/>
    <property type="match status" value="1"/>
</dbReference>
<keyword evidence="1" id="KW-0805">Transcription regulation</keyword>
<name>A0A6P0GEL8_9ACTN</name>
<evidence type="ECO:0000256" key="2">
    <source>
        <dbReference type="ARBA" id="ARBA00023125"/>
    </source>
</evidence>
<dbReference type="PANTHER" id="PTHR43537:SF5">
    <property type="entry name" value="UXU OPERON TRANSCRIPTIONAL REGULATOR"/>
    <property type="match status" value="1"/>
</dbReference>
<gene>
    <name evidence="5" type="ORF">GCU54_06630</name>
</gene>
<dbReference type="PROSITE" id="PS50949">
    <property type="entry name" value="HTH_GNTR"/>
    <property type="match status" value="1"/>
</dbReference>
<dbReference type="Proteomes" id="UP000471126">
    <property type="component" value="Unassembled WGS sequence"/>
</dbReference>
<proteinExistence type="predicted"/>
<dbReference type="AlphaFoldDB" id="A0A6P0GEL8"/>
<sequence>MGGPLQRPAKLAVATAHRIVADIDREGLRPGDRLPTEVDLQERYDVSRATLREALRLLEVHGVLSTRAGRTGGAVVRTPAAAELGAVLALTLQFADAPYSSVVETRQAIDPLLARFAAERATDDELDRLRDLLAELAGQEHGDPVGFLRANRAFGTALAEATHNPPLQLFAQALSEIISTRFTSEARNLRGRERVVRARRRVLEAVRARDPRAAEAAAADYVAAYDAVVAGPAPGLLATRVSWPMPR</sequence>
<evidence type="ECO:0000256" key="1">
    <source>
        <dbReference type="ARBA" id="ARBA00023015"/>
    </source>
</evidence>
<dbReference type="InterPro" id="IPR011711">
    <property type="entry name" value="GntR_C"/>
</dbReference>